<comment type="caution">
    <text evidence="1">The sequence shown here is derived from an EMBL/GenBank/DDBJ whole genome shotgun (WGS) entry which is preliminary data.</text>
</comment>
<accession>A0A538TGF6</accession>
<dbReference type="Pfam" id="PF04008">
    <property type="entry name" value="Adenosine_kin"/>
    <property type="match status" value="1"/>
</dbReference>
<dbReference type="EMBL" id="VBOY01000125">
    <property type="protein sequence ID" value="TMQ62686.1"/>
    <property type="molecule type" value="Genomic_DNA"/>
</dbReference>
<gene>
    <name evidence="1" type="ORF">E6K78_11300</name>
</gene>
<keyword evidence="1" id="KW-0808">Transferase</keyword>
<proteinExistence type="predicted"/>
<dbReference type="PANTHER" id="PTHR36155">
    <property type="entry name" value="BLL5354 PROTEIN"/>
    <property type="match status" value="1"/>
</dbReference>
<dbReference type="SUPFAM" id="SSF103165">
    <property type="entry name" value="Ta1353-like"/>
    <property type="match status" value="1"/>
</dbReference>
<dbReference type="InterPro" id="IPR036902">
    <property type="entry name" value="Ta1353-like_sf"/>
</dbReference>
<dbReference type="GO" id="GO:0016740">
    <property type="term" value="F:transferase activity"/>
    <property type="evidence" value="ECO:0007669"/>
    <property type="project" value="UniProtKB-KW"/>
</dbReference>
<name>A0A538TGF6_UNCEI</name>
<reference evidence="1 2" key="1">
    <citation type="journal article" date="2019" name="Nat. Microbiol.">
        <title>Mediterranean grassland soil C-N compound turnover is dependent on rainfall and depth, and is mediated by genomically divergent microorganisms.</title>
        <authorList>
            <person name="Diamond S."/>
            <person name="Andeer P.F."/>
            <person name="Li Z."/>
            <person name="Crits-Christoph A."/>
            <person name="Burstein D."/>
            <person name="Anantharaman K."/>
            <person name="Lane K.R."/>
            <person name="Thomas B.C."/>
            <person name="Pan C."/>
            <person name="Northen T.R."/>
            <person name="Banfield J.F."/>
        </authorList>
    </citation>
    <scope>NUCLEOTIDE SEQUENCE [LARGE SCALE GENOMIC DNA]</scope>
    <source>
        <strain evidence="1">WS_8</strain>
    </source>
</reference>
<dbReference type="InterPro" id="IPR007153">
    <property type="entry name" value="Adenosine_kinase"/>
</dbReference>
<evidence type="ECO:0000313" key="1">
    <source>
        <dbReference type="EMBL" id="TMQ62686.1"/>
    </source>
</evidence>
<evidence type="ECO:0000313" key="2">
    <source>
        <dbReference type="Proteomes" id="UP000316609"/>
    </source>
</evidence>
<dbReference type="Proteomes" id="UP000316609">
    <property type="component" value="Unassembled WGS sequence"/>
</dbReference>
<dbReference type="Gene3D" id="3.40.1520.10">
    <property type="entry name" value="Ta1353-like"/>
    <property type="match status" value="1"/>
</dbReference>
<protein>
    <submittedName>
        <fullName evidence="1">Adenosine monophosphate-protein transferase</fullName>
    </submittedName>
</protein>
<sequence length="160" mass="16962">MDVLTVPIEAPADSNVVLGQAHFIKTVEDLAEIVVTTVADARFGLAFCEASGPCLIRTEGNDPGLIRAAVRAAQQIGAGHLFVLVLQGAYPINVLNAIKQCPEVCRIFCATANPLQVLVVATDQGRGVVGVVDGAAPLGVEDDAARAQRREFLRRIGYKR</sequence>
<dbReference type="AlphaFoldDB" id="A0A538TGF6"/>
<organism evidence="1 2">
    <name type="scientific">Eiseniibacteriota bacterium</name>
    <dbReference type="NCBI Taxonomy" id="2212470"/>
    <lineage>
        <taxon>Bacteria</taxon>
        <taxon>Candidatus Eiseniibacteriota</taxon>
    </lineage>
</organism>
<dbReference type="PANTHER" id="PTHR36155:SF1">
    <property type="entry name" value="BLL5354 PROTEIN"/>
    <property type="match status" value="1"/>
</dbReference>